<comment type="caution">
    <text evidence="4">The sequence shown here is derived from an EMBL/GenBank/DDBJ whole genome shotgun (WGS) entry which is preliminary data.</text>
</comment>
<dbReference type="STRING" id="1157962.A0A250XHJ7"/>
<name>A0A250XHJ7_9CHLO</name>
<feature type="transmembrane region" description="Helical" evidence="2">
    <location>
        <begin position="75"/>
        <end position="95"/>
    </location>
</feature>
<evidence type="ECO:0000256" key="1">
    <source>
        <dbReference type="ARBA" id="ARBA00007635"/>
    </source>
</evidence>
<dbReference type="PANTHER" id="PTHR31965:SF1">
    <property type="entry name" value="TRANSMEMBRANE PROTEIN 42"/>
    <property type="match status" value="1"/>
</dbReference>
<sequence>MYLDPPNYALLACCAGGLGALAAVSGKIAGTLRTCPGVLGLVMPVIMWGLLLMCNGAMTALFIKSLTKLPSLQATVLSLSTNILATGLLGGLLFREHLTPSWFLGAACILCGVFLINKAVVIAPYASAPAKLKPE</sequence>
<dbReference type="Pfam" id="PF00892">
    <property type="entry name" value="EamA"/>
    <property type="match status" value="1"/>
</dbReference>
<proteinExistence type="inferred from homology"/>
<comment type="similarity">
    <text evidence="1">Belongs to the drug/metabolite transporter (DMT) superfamily. Plant drug/metabolite exporter (P-DME) (TC 2.A.7.4) family.</text>
</comment>
<accession>A0A250XHJ7</accession>
<feature type="domain" description="EamA" evidence="3">
    <location>
        <begin position="44"/>
        <end position="117"/>
    </location>
</feature>
<keyword evidence="5" id="KW-1185">Reference proteome</keyword>
<keyword evidence="2" id="KW-0472">Membrane</keyword>
<evidence type="ECO:0000259" key="3">
    <source>
        <dbReference type="Pfam" id="PF00892"/>
    </source>
</evidence>
<gene>
    <name evidence="4" type="ORF">CEUSTIGMA_g9981.t1</name>
</gene>
<dbReference type="PANTHER" id="PTHR31965">
    <property type="entry name" value="TRANSMEMBRANE PROTEIN 42"/>
    <property type="match status" value="1"/>
</dbReference>
<dbReference type="SUPFAM" id="SSF103481">
    <property type="entry name" value="Multidrug resistance efflux transporter EmrE"/>
    <property type="match status" value="1"/>
</dbReference>
<dbReference type="InterPro" id="IPR039632">
    <property type="entry name" value="TMEM42"/>
</dbReference>
<evidence type="ECO:0000313" key="5">
    <source>
        <dbReference type="Proteomes" id="UP000232323"/>
    </source>
</evidence>
<dbReference type="EMBL" id="BEGY01000082">
    <property type="protein sequence ID" value="GAX82555.1"/>
    <property type="molecule type" value="Genomic_DNA"/>
</dbReference>
<keyword evidence="2" id="KW-0812">Transmembrane</keyword>
<dbReference type="Gene3D" id="1.10.3730.20">
    <property type="match status" value="1"/>
</dbReference>
<feature type="transmembrane region" description="Helical" evidence="2">
    <location>
        <begin position="42"/>
        <end position="63"/>
    </location>
</feature>
<reference evidence="4 5" key="1">
    <citation type="submission" date="2017-08" db="EMBL/GenBank/DDBJ databases">
        <title>Acidophilic green algal genome provides insights into adaptation to an acidic environment.</title>
        <authorList>
            <person name="Hirooka S."/>
            <person name="Hirose Y."/>
            <person name="Kanesaki Y."/>
            <person name="Higuchi S."/>
            <person name="Fujiwara T."/>
            <person name="Onuma R."/>
            <person name="Era A."/>
            <person name="Ohbayashi R."/>
            <person name="Uzuka A."/>
            <person name="Nozaki H."/>
            <person name="Yoshikawa H."/>
            <person name="Miyagishima S.Y."/>
        </authorList>
    </citation>
    <scope>NUCLEOTIDE SEQUENCE [LARGE SCALE GENOMIC DNA]</scope>
    <source>
        <strain evidence="4 5">NIES-2499</strain>
    </source>
</reference>
<dbReference type="InterPro" id="IPR037185">
    <property type="entry name" value="EmrE-like"/>
</dbReference>
<dbReference type="OrthoDB" id="5854584at2759"/>
<dbReference type="Proteomes" id="UP000232323">
    <property type="component" value="Unassembled WGS sequence"/>
</dbReference>
<keyword evidence="2" id="KW-1133">Transmembrane helix</keyword>
<organism evidence="4 5">
    <name type="scientific">Chlamydomonas eustigma</name>
    <dbReference type="NCBI Taxonomy" id="1157962"/>
    <lineage>
        <taxon>Eukaryota</taxon>
        <taxon>Viridiplantae</taxon>
        <taxon>Chlorophyta</taxon>
        <taxon>core chlorophytes</taxon>
        <taxon>Chlorophyceae</taxon>
        <taxon>CS clade</taxon>
        <taxon>Chlamydomonadales</taxon>
        <taxon>Chlamydomonadaceae</taxon>
        <taxon>Chlamydomonas</taxon>
    </lineage>
</organism>
<dbReference type="AlphaFoldDB" id="A0A250XHJ7"/>
<dbReference type="InterPro" id="IPR000620">
    <property type="entry name" value="EamA_dom"/>
</dbReference>
<evidence type="ECO:0000256" key="2">
    <source>
        <dbReference type="SAM" id="Phobius"/>
    </source>
</evidence>
<evidence type="ECO:0000313" key="4">
    <source>
        <dbReference type="EMBL" id="GAX82555.1"/>
    </source>
</evidence>
<dbReference type="GO" id="GO:0016020">
    <property type="term" value="C:membrane"/>
    <property type="evidence" value="ECO:0007669"/>
    <property type="project" value="InterPro"/>
</dbReference>
<protein>
    <recommendedName>
        <fullName evidence="3">EamA domain-containing protein</fullName>
    </recommendedName>
</protein>
<feature type="transmembrane region" description="Helical" evidence="2">
    <location>
        <begin position="101"/>
        <end position="126"/>
    </location>
</feature>